<sequence length="506" mass="56252">MQNSHYNSVPTGMNDTLRTRPDVVTSSKIPHDNDGTYRQNSARRLRFQLWSRVKQYAPFGTTGKSRARQLAPSQASPCLPEISTKYSDKVTITSEKHEQLGTSRCNASIPDGRSRFINTVKSNPTDSLPAPSPNSEKSKIISTAKSPTKPFNAAILHPVSGPLILPSQAEVASVQLSPPTSKYQDALPKTTKTDTEGSIHPVELFAVSAEPETTSPPPVPPKSPRTMDRSPKLQQEQCSTVEELCWADDSQVYTTHQAIGKANAIPKLKMHHRRNLNKGYFSTERRACFMLPLAVAPSGASPVFSPNEIECLHPYAKHQAEEFKALNCGEVRALSLELRVLEERCKQIRRIYNSLEFELRGLQERTTRLLGSQSTDFAECRKNVLIRTKAMADLNVSMKGWASKLEQATDQQVYLRQKLAKHVAATSLRDTTNPGLGLSDEPDHGTNPVITSNLVDTSRRKTESIKVYADLNVFEEIATLAEPERQMELTGFPTEETSRHGILHPF</sequence>
<dbReference type="AlphaFoldDB" id="A0A0L1IW72"/>
<keyword evidence="5" id="KW-1185">Reference proteome</keyword>
<proteinExistence type="predicted"/>
<evidence type="ECO:0000259" key="3">
    <source>
        <dbReference type="Pfam" id="PF15456"/>
    </source>
</evidence>
<gene>
    <name evidence="4" type="ORF">ANOM_008498</name>
</gene>
<feature type="compositionally biased region" description="Pro residues" evidence="2">
    <location>
        <begin position="214"/>
        <end position="223"/>
    </location>
</feature>
<dbReference type="STRING" id="1509407.A0A0L1IW72"/>
<evidence type="ECO:0000256" key="2">
    <source>
        <dbReference type="SAM" id="MobiDB-lite"/>
    </source>
</evidence>
<reference evidence="4 5" key="1">
    <citation type="submission" date="2014-06" db="EMBL/GenBank/DDBJ databases">
        <title>The Genome of the Aflatoxigenic Filamentous Fungus Aspergillus nomius.</title>
        <authorList>
            <person name="Moore M.G."/>
            <person name="Shannon B.M."/>
            <person name="Brian M.M."/>
        </authorList>
    </citation>
    <scope>NUCLEOTIDE SEQUENCE [LARGE SCALE GENOMIC DNA]</scope>
    <source>
        <strain evidence="4 5">NRRL 13137</strain>
    </source>
</reference>
<dbReference type="RefSeq" id="XP_015404665.1">
    <property type="nucleotide sequence ID" value="XM_015553754.1"/>
</dbReference>
<comment type="caution">
    <text evidence="4">The sequence shown here is derived from an EMBL/GenBank/DDBJ whole genome shotgun (WGS) entry which is preliminary data.</text>
</comment>
<keyword evidence="1" id="KW-0175">Coiled coil</keyword>
<accession>A0A0L1IW72</accession>
<dbReference type="InterPro" id="IPR029191">
    <property type="entry name" value="Uds1"/>
</dbReference>
<dbReference type="GeneID" id="26810302"/>
<dbReference type="Proteomes" id="UP000037505">
    <property type="component" value="Unassembled WGS sequence"/>
</dbReference>
<organism evidence="4 5">
    <name type="scientific">Aspergillus nomiae NRRL (strain ATCC 15546 / NRRL 13137 / CBS 260.88 / M93)</name>
    <dbReference type="NCBI Taxonomy" id="1509407"/>
    <lineage>
        <taxon>Eukaryota</taxon>
        <taxon>Fungi</taxon>
        <taxon>Dikarya</taxon>
        <taxon>Ascomycota</taxon>
        <taxon>Pezizomycotina</taxon>
        <taxon>Eurotiomycetes</taxon>
        <taxon>Eurotiomycetidae</taxon>
        <taxon>Eurotiales</taxon>
        <taxon>Aspergillaceae</taxon>
        <taxon>Aspergillus</taxon>
        <taxon>Aspergillus subgen. Circumdati</taxon>
    </lineage>
</organism>
<feature type="coiled-coil region" evidence="1">
    <location>
        <begin position="331"/>
        <end position="365"/>
    </location>
</feature>
<feature type="region of interest" description="Disordered" evidence="2">
    <location>
        <begin position="430"/>
        <end position="451"/>
    </location>
</feature>
<dbReference type="OrthoDB" id="5429395at2759"/>
<evidence type="ECO:0000256" key="1">
    <source>
        <dbReference type="SAM" id="Coils"/>
    </source>
</evidence>
<name>A0A0L1IW72_ASPN3</name>
<dbReference type="EMBL" id="JNOM01000249">
    <property type="protein sequence ID" value="KNG83742.1"/>
    <property type="molecule type" value="Genomic_DNA"/>
</dbReference>
<evidence type="ECO:0000313" key="4">
    <source>
        <dbReference type="EMBL" id="KNG83742.1"/>
    </source>
</evidence>
<feature type="region of interest" description="Disordered" evidence="2">
    <location>
        <begin position="209"/>
        <end position="229"/>
    </location>
</feature>
<protein>
    <recommendedName>
        <fullName evidence="3">Up-regulated during septation protein 1 domain-containing protein</fullName>
    </recommendedName>
</protein>
<feature type="domain" description="Up-regulated during septation protein 1" evidence="3">
    <location>
        <begin position="310"/>
        <end position="426"/>
    </location>
</feature>
<dbReference type="Pfam" id="PF15456">
    <property type="entry name" value="Uds1"/>
    <property type="match status" value="1"/>
</dbReference>
<evidence type="ECO:0000313" key="5">
    <source>
        <dbReference type="Proteomes" id="UP000037505"/>
    </source>
</evidence>